<keyword evidence="5" id="KW-1185">Reference proteome</keyword>
<dbReference type="GO" id="GO:0030420">
    <property type="term" value="P:establishment of competence for transformation"/>
    <property type="evidence" value="ECO:0007669"/>
    <property type="project" value="UniProtKB-KW"/>
</dbReference>
<dbReference type="AlphaFoldDB" id="A0A172ZDJ7"/>
<dbReference type="SUPFAM" id="SSF54523">
    <property type="entry name" value="Pili subunits"/>
    <property type="match status" value="1"/>
</dbReference>
<sequence length="166" mass="17245">MLSAKLKAFGNKGFKAMGKDEKGFTLIELLAVIVILGIIAVIAIPLIGNIINNSKTNADLNTANQVYNAARMYVIGQENGDFGSGTTTKTITIKVLMDNGYLEKTLTLPSTKAALDPTGVVTFTSGELTSVKLNAGAKGASSDGTYDAAKVLSVNKDAVTTPAKTS</sequence>
<feature type="transmembrane region" description="Helical" evidence="3">
    <location>
        <begin position="24"/>
        <end position="47"/>
    </location>
</feature>
<dbReference type="NCBIfam" id="TIGR02532">
    <property type="entry name" value="IV_pilin_GFxxxE"/>
    <property type="match status" value="1"/>
</dbReference>
<evidence type="ECO:0000256" key="2">
    <source>
        <dbReference type="ARBA" id="ARBA00023287"/>
    </source>
</evidence>
<dbReference type="InterPro" id="IPR012902">
    <property type="entry name" value="N_methyl_site"/>
</dbReference>
<dbReference type="PROSITE" id="PS00409">
    <property type="entry name" value="PROKAR_NTER_METHYL"/>
    <property type="match status" value="1"/>
</dbReference>
<evidence type="ECO:0000313" key="5">
    <source>
        <dbReference type="Proteomes" id="UP000078148"/>
    </source>
</evidence>
<proteinExistence type="predicted"/>
<dbReference type="InterPro" id="IPR045584">
    <property type="entry name" value="Pilin-like"/>
</dbReference>
<evidence type="ECO:0000256" key="1">
    <source>
        <dbReference type="ARBA" id="ARBA00004241"/>
    </source>
</evidence>
<name>A0A172ZDJ7_9BACL</name>
<dbReference type="Gene3D" id="3.30.700.10">
    <property type="entry name" value="Glycoprotein, Type 4 Pilin"/>
    <property type="match status" value="1"/>
</dbReference>
<evidence type="ECO:0008006" key="6">
    <source>
        <dbReference type="Google" id="ProtNLM"/>
    </source>
</evidence>
<reference evidence="5" key="1">
    <citation type="submission" date="2015-10" db="EMBL/GenBank/DDBJ databases">
        <title>Genome of Paenibacillus bovis sp. nov.</title>
        <authorList>
            <person name="Wu Z."/>
            <person name="Gao C."/>
            <person name="Liu Z."/>
            <person name="Zheng H."/>
        </authorList>
    </citation>
    <scope>NUCLEOTIDE SEQUENCE [LARGE SCALE GENOMIC DNA]</scope>
    <source>
        <strain evidence="5">BD3526</strain>
    </source>
</reference>
<keyword evidence="2" id="KW-0178">Competence</keyword>
<accession>A0A172ZDJ7</accession>
<dbReference type="RefSeq" id="WP_060532956.1">
    <property type="nucleotide sequence ID" value="NZ_CP013023.1"/>
</dbReference>
<organism evidence="4 5">
    <name type="scientific">Paenibacillus bovis</name>
    <dbReference type="NCBI Taxonomy" id="1616788"/>
    <lineage>
        <taxon>Bacteria</taxon>
        <taxon>Bacillati</taxon>
        <taxon>Bacillota</taxon>
        <taxon>Bacilli</taxon>
        <taxon>Bacillales</taxon>
        <taxon>Paenibacillaceae</taxon>
        <taxon>Paenibacillus</taxon>
    </lineage>
</organism>
<keyword evidence="3" id="KW-0812">Transmembrane</keyword>
<protein>
    <recommendedName>
        <fullName evidence="6">Prepilin-type N-terminal cleavage/methylation domain-containing protein</fullName>
    </recommendedName>
</protein>
<evidence type="ECO:0000313" key="4">
    <source>
        <dbReference type="EMBL" id="ANF95741.1"/>
    </source>
</evidence>
<evidence type="ECO:0000256" key="3">
    <source>
        <dbReference type="SAM" id="Phobius"/>
    </source>
</evidence>
<dbReference type="Pfam" id="PF07963">
    <property type="entry name" value="N_methyl"/>
    <property type="match status" value="1"/>
</dbReference>
<reference evidence="4 5" key="2">
    <citation type="journal article" date="2016" name="Int. J. Syst. Evol. Microbiol.">
        <title>Paenibacillus bovis sp. nov., isolated from raw yak (Bos grunniens) milk.</title>
        <authorList>
            <person name="Gao C."/>
            <person name="Han J."/>
            <person name="Liu Z."/>
            <person name="Xu X."/>
            <person name="Hang F."/>
            <person name="Wu Z."/>
        </authorList>
    </citation>
    <scope>NUCLEOTIDE SEQUENCE [LARGE SCALE GENOMIC DNA]</scope>
    <source>
        <strain evidence="4 5">BD3526</strain>
    </source>
</reference>
<dbReference type="STRING" id="1616788.AR543_06815"/>
<gene>
    <name evidence="4" type="ORF">AR543_06815</name>
</gene>
<dbReference type="EMBL" id="CP013023">
    <property type="protein sequence ID" value="ANF95741.1"/>
    <property type="molecule type" value="Genomic_DNA"/>
</dbReference>
<dbReference type="Proteomes" id="UP000078148">
    <property type="component" value="Chromosome"/>
</dbReference>
<dbReference type="KEGG" id="pbv:AR543_06815"/>
<dbReference type="GO" id="GO:0009986">
    <property type="term" value="C:cell surface"/>
    <property type="evidence" value="ECO:0007669"/>
    <property type="project" value="UniProtKB-SubCell"/>
</dbReference>
<keyword evidence="3" id="KW-1133">Transmembrane helix</keyword>
<comment type="subcellular location">
    <subcellularLocation>
        <location evidence="1">Cell surface</location>
    </subcellularLocation>
</comment>
<keyword evidence="3" id="KW-0472">Membrane</keyword>